<feature type="chain" id="PRO_5043314827" evidence="3">
    <location>
        <begin position="22"/>
        <end position="542"/>
    </location>
</feature>
<dbReference type="InterPro" id="IPR016186">
    <property type="entry name" value="C-type_lectin-like/link_sf"/>
</dbReference>
<dbReference type="InterPro" id="IPR001304">
    <property type="entry name" value="C-type_lectin-like"/>
</dbReference>
<dbReference type="PANTHER" id="PTHR45784:SF3">
    <property type="entry name" value="C-TYPE LECTIN DOMAIN FAMILY 4 MEMBER K-LIKE-RELATED"/>
    <property type="match status" value="1"/>
</dbReference>
<sequence>MDRNLLWIFAAAGLCLCAVNAHVQRRYHFVYDFMNMTEAQSYCREKYSDLATVESEEDMELLRNMADLSRMTYPGGNSDRAWIGLYDDISSWRWSLLERSFYKPGETEFRNWWPGEPNNKKGEEHCVELYDNGQWNDDSCDTQLQPVCCDVTGSDVTFVLINTSMSWTEAQSYCRNHHTDLAWVKNTTDNQRVKDLVSGQKVWIGLSRESWKWSDGSQSTFRFWKQESKEPNNNFENETCVSADFSSSGRWEDWNCDYKRTFVCQSPNVTFVLITDDMTWTEAQSYCREHYTDLASVRNMAENEEIKDMIPFLNEVWIGLYRESWKWFDGSDSTFRDWNLGFSEPNNLYSKESCVAADFGNSGKWEDWPCGYRRAFICHTAGITKQVFRLSVQKMSPSPDLRDPAVMEDVFEQLQQKLKDEGLNENIELSWRKQPDGNILQKVETKEEEEEEEGMSHDSPLHSVTRPGQNLHTQDDSGSPGHQDTADPGQPESSLSLPSPQQCPALVPSWLRIFSSTSSKRWAQSSSLLNQVNSPQTAPIRR</sequence>
<dbReference type="AlphaFoldDB" id="A0AAV1HFF9"/>
<name>A0AAV1HFF9_XYRNO</name>
<feature type="compositionally biased region" description="Low complexity" evidence="2">
    <location>
        <begin position="490"/>
        <end position="502"/>
    </location>
</feature>
<evidence type="ECO:0000256" key="2">
    <source>
        <dbReference type="SAM" id="MobiDB-lite"/>
    </source>
</evidence>
<organism evidence="5 6">
    <name type="scientific">Xyrichtys novacula</name>
    <name type="common">Pearly razorfish</name>
    <name type="synonym">Hemipteronotus novacula</name>
    <dbReference type="NCBI Taxonomy" id="13765"/>
    <lineage>
        <taxon>Eukaryota</taxon>
        <taxon>Metazoa</taxon>
        <taxon>Chordata</taxon>
        <taxon>Craniata</taxon>
        <taxon>Vertebrata</taxon>
        <taxon>Euteleostomi</taxon>
        <taxon>Actinopterygii</taxon>
        <taxon>Neopterygii</taxon>
        <taxon>Teleostei</taxon>
        <taxon>Neoteleostei</taxon>
        <taxon>Acanthomorphata</taxon>
        <taxon>Eupercaria</taxon>
        <taxon>Labriformes</taxon>
        <taxon>Labridae</taxon>
        <taxon>Xyrichtys</taxon>
    </lineage>
</organism>
<keyword evidence="6" id="KW-1185">Reference proteome</keyword>
<dbReference type="Proteomes" id="UP001178508">
    <property type="component" value="Chromosome 22"/>
</dbReference>
<feature type="compositionally biased region" description="Polar residues" evidence="2">
    <location>
        <begin position="466"/>
        <end position="482"/>
    </location>
</feature>
<dbReference type="PANTHER" id="PTHR45784">
    <property type="entry name" value="C-TYPE LECTIN DOMAIN FAMILY 20 MEMBER A-RELATED"/>
    <property type="match status" value="1"/>
</dbReference>
<feature type="domain" description="C-type lectin" evidence="4">
    <location>
        <begin position="271"/>
        <end position="379"/>
    </location>
</feature>
<keyword evidence="3" id="KW-0732">Signal</keyword>
<dbReference type="EMBL" id="OY660885">
    <property type="protein sequence ID" value="CAJ1084310.1"/>
    <property type="molecule type" value="Genomic_DNA"/>
</dbReference>
<accession>A0AAV1HFF9</accession>
<dbReference type="Pfam" id="PF00059">
    <property type="entry name" value="Lectin_C"/>
    <property type="match status" value="3"/>
</dbReference>
<proteinExistence type="predicted"/>
<reference evidence="5" key="1">
    <citation type="submission" date="2023-08" db="EMBL/GenBank/DDBJ databases">
        <authorList>
            <person name="Alioto T."/>
            <person name="Alioto T."/>
            <person name="Gomez Garrido J."/>
        </authorList>
    </citation>
    <scope>NUCLEOTIDE SEQUENCE</scope>
</reference>
<dbReference type="SUPFAM" id="SSF56436">
    <property type="entry name" value="C-type lectin-like"/>
    <property type="match status" value="3"/>
</dbReference>
<dbReference type="SMART" id="SM00034">
    <property type="entry name" value="CLECT"/>
    <property type="match status" value="3"/>
</dbReference>
<dbReference type="Gene3D" id="3.10.100.10">
    <property type="entry name" value="Mannose-Binding Protein A, subunit A"/>
    <property type="match status" value="3"/>
</dbReference>
<keyword evidence="1" id="KW-1015">Disulfide bond</keyword>
<dbReference type="PROSITE" id="PS00615">
    <property type="entry name" value="C_TYPE_LECTIN_1"/>
    <property type="match status" value="2"/>
</dbReference>
<evidence type="ECO:0000256" key="3">
    <source>
        <dbReference type="SAM" id="SignalP"/>
    </source>
</evidence>
<dbReference type="InterPro" id="IPR016187">
    <property type="entry name" value="CTDL_fold"/>
</dbReference>
<feature type="signal peptide" evidence="3">
    <location>
        <begin position="1"/>
        <end position="21"/>
    </location>
</feature>
<dbReference type="PROSITE" id="PS50041">
    <property type="entry name" value="C_TYPE_LECTIN_2"/>
    <property type="match status" value="3"/>
</dbReference>
<dbReference type="InterPro" id="IPR018378">
    <property type="entry name" value="C-type_lectin_CS"/>
</dbReference>
<gene>
    <name evidence="5" type="ORF">XNOV1_A013614</name>
</gene>
<evidence type="ECO:0000256" key="1">
    <source>
        <dbReference type="ARBA" id="ARBA00023157"/>
    </source>
</evidence>
<feature type="region of interest" description="Disordered" evidence="2">
    <location>
        <begin position="438"/>
        <end position="502"/>
    </location>
</feature>
<evidence type="ECO:0000313" key="5">
    <source>
        <dbReference type="EMBL" id="CAJ1084310.1"/>
    </source>
</evidence>
<feature type="region of interest" description="Disordered" evidence="2">
    <location>
        <begin position="522"/>
        <end position="542"/>
    </location>
</feature>
<evidence type="ECO:0000313" key="6">
    <source>
        <dbReference type="Proteomes" id="UP001178508"/>
    </source>
</evidence>
<feature type="domain" description="C-type lectin" evidence="4">
    <location>
        <begin position="22"/>
        <end position="149"/>
    </location>
</feature>
<keyword evidence="5" id="KW-0675">Receptor</keyword>
<feature type="domain" description="C-type lectin" evidence="4">
    <location>
        <begin position="158"/>
        <end position="265"/>
    </location>
</feature>
<evidence type="ECO:0000259" key="4">
    <source>
        <dbReference type="PROSITE" id="PS50041"/>
    </source>
</evidence>
<protein>
    <submittedName>
        <fullName evidence="5">Macrophage mannose receptor 1-like</fullName>
    </submittedName>
</protein>